<dbReference type="Proteomes" id="UP000037405">
    <property type="component" value="Unassembled WGS sequence"/>
</dbReference>
<dbReference type="AlphaFoldDB" id="A0A0M0GRM2"/>
<dbReference type="EMBL" id="LGUE01000001">
    <property type="protein sequence ID" value="KON92122.1"/>
    <property type="molecule type" value="Genomic_DNA"/>
</dbReference>
<organism evidence="1 2">
    <name type="scientific">Rossellomorea marisflavi</name>
    <dbReference type="NCBI Taxonomy" id="189381"/>
    <lineage>
        <taxon>Bacteria</taxon>
        <taxon>Bacillati</taxon>
        <taxon>Bacillota</taxon>
        <taxon>Bacilli</taxon>
        <taxon>Bacillales</taxon>
        <taxon>Bacillaceae</taxon>
        <taxon>Rossellomorea</taxon>
    </lineage>
</organism>
<protein>
    <recommendedName>
        <fullName evidence="3">Flagellar hook-length control protein FliK</fullName>
    </recommendedName>
</protein>
<dbReference type="OrthoDB" id="2351076at2"/>
<dbReference type="PATRIC" id="fig|189381.12.peg.1467"/>
<proteinExistence type="predicted"/>
<dbReference type="RefSeq" id="WP_053427312.1">
    <property type="nucleotide sequence ID" value="NZ_LGUE01000001.1"/>
</dbReference>
<name>A0A0M0GRM2_9BACI</name>
<accession>A0A0M0GRM2</accession>
<keyword evidence="2" id="KW-1185">Reference proteome</keyword>
<gene>
    <name evidence="1" type="ORF">AF331_06605</name>
</gene>
<evidence type="ECO:0000313" key="1">
    <source>
        <dbReference type="EMBL" id="KON92122.1"/>
    </source>
</evidence>
<sequence length="553" mass="60715">MERIHGRAEQILGQEPKPLTFSPGRVLLIRVNRMLGDGTAEVSAGGHRFIASVQTGLKAGDSYWVETKQTGNGIGLSVLTDRSKGEGGHTLDSLLSHYSLKREGPIKELIGEALRLNVPISRAMIEFATSVGDRLNPDIILKMERQHLPFVDRVYRSLEAGGKQPTLLTGIEGLKNQLIAVGSTSEAEKLMKNVQAPLETLVGGKVADRALWILADDAQPFPQRLAALDLLRELGVLHDHSRMGQWKEELVKTILKSFPDAVAAEEGLAKLQAGLTGDREVSKQPSVPRSPEDLNVTARRVIDALITAKRELVSSVHSPIVVRTAVGQLEGHDSTTNKDSLHSQLRTIVLDELKDAIHGRDISQLLKRAVSSLGLNYETDPFVDSAKRQLIQLSQGHPVAAIRESADEIVLKMNHPALMSQDQSGFLTIVHQIPLYHAAGQTDVTIQWSGKKTDDGMIDSSQCRVMFYLHLGHLDETIVDLQIQQGVLQIVVWNEHPNIKDLAREFLPALKKGIEENGYTFSSILFKVPESRPGPASVTDQHPGVHKGVDIRI</sequence>
<reference evidence="2" key="1">
    <citation type="submission" date="2015-07" db="EMBL/GenBank/DDBJ databases">
        <title>Fjat-14235 jcm11544.</title>
        <authorList>
            <person name="Liu B."/>
            <person name="Wang J."/>
            <person name="Zhu Y."/>
            <person name="Liu G."/>
            <person name="Chen Q."/>
            <person name="Chen Z."/>
            <person name="Lan J."/>
            <person name="Che J."/>
            <person name="Ge C."/>
            <person name="Shi H."/>
            <person name="Pan Z."/>
            <person name="Liu X."/>
        </authorList>
    </citation>
    <scope>NUCLEOTIDE SEQUENCE [LARGE SCALE GENOMIC DNA]</scope>
    <source>
        <strain evidence="2">JCM 11544</strain>
    </source>
</reference>
<evidence type="ECO:0000313" key="2">
    <source>
        <dbReference type="Proteomes" id="UP000037405"/>
    </source>
</evidence>
<evidence type="ECO:0008006" key="3">
    <source>
        <dbReference type="Google" id="ProtNLM"/>
    </source>
</evidence>
<dbReference type="STRING" id="189381.GCA_900166615_02955"/>
<comment type="caution">
    <text evidence="1">The sequence shown here is derived from an EMBL/GenBank/DDBJ whole genome shotgun (WGS) entry which is preliminary data.</text>
</comment>